<protein>
    <recommendedName>
        <fullName evidence="3">Carboxypeptidase-like regulatory domain-containing protein</fullName>
    </recommendedName>
</protein>
<gene>
    <name evidence="1" type="ORF">APS56_13200</name>
</gene>
<dbReference type="SUPFAM" id="SSF49464">
    <property type="entry name" value="Carboxypeptidase regulatory domain-like"/>
    <property type="match status" value="1"/>
</dbReference>
<dbReference type="EMBL" id="CP012898">
    <property type="protein sequence ID" value="ALJ06029.1"/>
    <property type="molecule type" value="Genomic_DNA"/>
</dbReference>
<evidence type="ECO:0008006" key="3">
    <source>
        <dbReference type="Google" id="ProtNLM"/>
    </source>
</evidence>
<dbReference type="OrthoDB" id="1223654at2"/>
<accession>A0A0P0CIK5</accession>
<dbReference type="AlphaFoldDB" id="A0A0P0CIK5"/>
<name>A0A0P0CIK5_9FLAO</name>
<evidence type="ECO:0000313" key="1">
    <source>
        <dbReference type="EMBL" id="ALJ06029.1"/>
    </source>
</evidence>
<dbReference type="RefSeq" id="WP_054729132.1">
    <property type="nucleotide sequence ID" value="NZ_CP012898.1"/>
</dbReference>
<dbReference type="Pfam" id="PF13715">
    <property type="entry name" value="CarbopepD_reg_2"/>
    <property type="match status" value="1"/>
</dbReference>
<dbReference type="Proteomes" id="UP000057981">
    <property type="component" value="Chromosome"/>
</dbReference>
<proteinExistence type="predicted"/>
<sequence>MSVYKEENQKSILFLFFTIFILQMDVGFSQNQVTGQVFRAKDSIPIYNASVYFDGTSLGVTTNEEGYFKISFEKNNSPLIISIIGYEPIIIHSQTIQTNKILPNIYLPEKLEELNTVYIETDTWSRLKKIKMFKREFLGRGKAARLCRIINEDSIKLRYISSSKTLIATSNVPLIVENKYLGYLLEYNLRDFQVKFKMNNNVSSIPISINYHGFVFFKRLENNSSIKISRNRKKSYLGSTLHFMRALYSKNLDENDFKIYYQWVEVPAYKYFKITDFENKKHIKPLVNKLVIRYKVYNQSVMVLKDEFTIDYSGHHAPPESIILNGEMSKKRISELLPLGYNLQ</sequence>
<evidence type="ECO:0000313" key="2">
    <source>
        <dbReference type="Proteomes" id="UP000057981"/>
    </source>
</evidence>
<keyword evidence="2" id="KW-1185">Reference proteome</keyword>
<reference evidence="1 2" key="1">
    <citation type="submission" date="2015-10" db="EMBL/GenBank/DDBJ databases">
        <authorList>
            <person name="Gilbert D.G."/>
        </authorList>
    </citation>
    <scope>NUCLEOTIDE SEQUENCE [LARGE SCALE GENOMIC DNA]</scope>
    <source>
        <strain evidence="2">HZ-22</strain>
    </source>
</reference>
<organism evidence="1 2">
    <name type="scientific">Pseudalgibacter alginicilyticus</name>
    <dbReference type="NCBI Taxonomy" id="1736674"/>
    <lineage>
        <taxon>Bacteria</taxon>
        <taxon>Pseudomonadati</taxon>
        <taxon>Bacteroidota</taxon>
        <taxon>Flavobacteriia</taxon>
        <taxon>Flavobacteriales</taxon>
        <taxon>Flavobacteriaceae</taxon>
        <taxon>Pseudalgibacter</taxon>
    </lineage>
</organism>
<dbReference type="Gene3D" id="2.60.40.1120">
    <property type="entry name" value="Carboxypeptidase-like, regulatory domain"/>
    <property type="match status" value="1"/>
</dbReference>
<dbReference type="InterPro" id="IPR008969">
    <property type="entry name" value="CarboxyPept-like_regulatory"/>
</dbReference>
<dbReference type="KEGG" id="ahz:APS56_13200"/>